<protein>
    <submittedName>
        <fullName evidence="2">Uncharacterized protein</fullName>
    </submittedName>
</protein>
<feature type="compositionally biased region" description="Pro residues" evidence="1">
    <location>
        <begin position="32"/>
        <end position="44"/>
    </location>
</feature>
<evidence type="ECO:0000313" key="2">
    <source>
        <dbReference type="EMBL" id="RUP43582.1"/>
    </source>
</evidence>
<dbReference type="Proteomes" id="UP000268093">
    <property type="component" value="Unassembled WGS sequence"/>
</dbReference>
<gene>
    <name evidence="2" type="ORF">BC936DRAFT_136983</name>
</gene>
<feature type="region of interest" description="Disordered" evidence="1">
    <location>
        <begin position="1"/>
        <end position="75"/>
    </location>
</feature>
<feature type="compositionally biased region" description="Low complexity" evidence="1">
    <location>
        <begin position="8"/>
        <end position="31"/>
    </location>
</feature>
<evidence type="ECO:0000313" key="3">
    <source>
        <dbReference type="Proteomes" id="UP000268093"/>
    </source>
</evidence>
<accession>A0A433CYB5</accession>
<comment type="caution">
    <text evidence="2">The sequence shown here is derived from an EMBL/GenBank/DDBJ whole genome shotgun (WGS) entry which is preliminary data.</text>
</comment>
<dbReference type="AlphaFoldDB" id="A0A433CYB5"/>
<proteinExistence type="predicted"/>
<reference evidence="2 3" key="1">
    <citation type="journal article" date="2018" name="New Phytol.">
        <title>Phylogenomics of Endogonaceae and evolution of mycorrhizas within Mucoromycota.</title>
        <authorList>
            <person name="Chang Y."/>
            <person name="Desiro A."/>
            <person name="Na H."/>
            <person name="Sandor L."/>
            <person name="Lipzen A."/>
            <person name="Clum A."/>
            <person name="Barry K."/>
            <person name="Grigoriev I.V."/>
            <person name="Martin F.M."/>
            <person name="Stajich J.E."/>
            <person name="Smith M.E."/>
            <person name="Bonito G."/>
            <person name="Spatafora J.W."/>
        </authorList>
    </citation>
    <scope>NUCLEOTIDE SEQUENCE [LARGE SCALE GENOMIC DNA]</scope>
    <source>
        <strain evidence="2 3">GMNB39</strain>
    </source>
</reference>
<dbReference type="EMBL" id="RBNI01010663">
    <property type="protein sequence ID" value="RUP43582.1"/>
    <property type="molecule type" value="Genomic_DNA"/>
</dbReference>
<dbReference type="OrthoDB" id="285219at2759"/>
<sequence length="129" mass="13420">MPPKKTPKTPAAAAAAIAKLAAQQNTAKPPTVASPPPAASPMSPPTENGAAQVDGDEPEQVEEKGIRGQASKDMQNVTGYVNEEAAGKDVDEAKLGKVPEICGIFAGAECFSRMMISFNARLKFLATRP</sequence>
<evidence type="ECO:0000256" key="1">
    <source>
        <dbReference type="SAM" id="MobiDB-lite"/>
    </source>
</evidence>
<organism evidence="2 3">
    <name type="scientific">Jimgerdemannia flammicorona</name>
    <dbReference type="NCBI Taxonomy" id="994334"/>
    <lineage>
        <taxon>Eukaryota</taxon>
        <taxon>Fungi</taxon>
        <taxon>Fungi incertae sedis</taxon>
        <taxon>Mucoromycota</taxon>
        <taxon>Mucoromycotina</taxon>
        <taxon>Endogonomycetes</taxon>
        <taxon>Endogonales</taxon>
        <taxon>Endogonaceae</taxon>
        <taxon>Jimgerdemannia</taxon>
    </lineage>
</organism>
<keyword evidence="3" id="KW-1185">Reference proteome</keyword>
<name>A0A433CYB5_9FUNG</name>